<proteinExistence type="predicted"/>
<evidence type="ECO:0000256" key="2">
    <source>
        <dbReference type="ARBA" id="ARBA00023315"/>
    </source>
</evidence>
<dbReference type="InterPro" id="IPR050832">
    <property type="entry name" value="Bact_Acetyltransf"/>
</dbReference>
<dbReference type="SUPFAM" id="SSF55729">
    <property type="entry name" value="Acyl-CoA N-acyltransferases (Nat)"/>
    <property type="match status" value="1"/>
</dbReference>
<dbReference type="PANTHER" id="PTHR43877:SF2">
    <property type="entry name" value="AMINOALKYLPHOSPHONATE N-ACETYLTRANSFERASE-RELATED"/>
    <property type="match status" value="1"/>
</dbReference>
<accession>A0A1G6AP28</accession>
<sequence length="150" mass="16873">MAFDIRPASRQDVEQLAALEFQTYGADGYPSALFYQALVQWPDGFFVATRGQQVCGYVLATPGTDHTLWVMSLLIAESARGQGIGRQLMQYLLDQLRAKPTNYTQIALTVAPDNQHALRLYQQLGFQQRESIPNFMGPQHDRLLLIATIQ</sequence>
<dbReference type="Proteomes" id="UP000199626">
    <property type="component" value="Unassembled WGS sequence"/>
</dbReference>
<dbReference type="PANTHER" id="PTHR43877">
    <property type="entry name" value="AMINOALKYLPHOSPHONATE N-ACETYLTRANSFERASE-RELATED-RELATED"/>
    <property type="match status" value="1"/>
</dbReference>
<dbReference type="PROSITE" id="PS51186">
    <property type="entry name" value="GNAT"/>
    <property type="match status" value="1"/>
</dbReference>
<dbReference type="InterPro" id="IPR016181">
    <property type="entry name" value="Acyl_CoA_acyltransferase"/>
</dbReference>
<reference evidence="5" key="1">
    <citation type="submission" date="2016-10" db="EMBL/GenBank/DDBJ databases">
        <authorList>
            <person name="Varghese N."/>
            <person name="Submissions S."/>
        </authorList>
    </citation>
    <scope>NUCLEOTIDE SEQUENCE [LARGE SCALE GENOMIC DNA]</scope>
    <source>
        <strain evidence="5">CGMCC 1.10824</strain>
    </source>
</reference>
<dbReference type="STRING" id="1159017.SAMN02927930_00377"/>
<dbReference type="InterPro" id="IPR000182">
    <property type="entry name" value="GNAT_dom"/>
</dbReference>
<dbReference type="RefSeq" id="WP_092591189.1">
    <property type="nucleotide sequence ID" value="NZ_FMXN01000002.1"/>
</dbReference>
<evidence type="ECO:0000313" key="5">
    <source>
        <dbReference type="Proteomes" id="UP000199626"/>
    </source>
</evidence>
<keyword evidence="1" id="KW-0808">Transferase</keyword>
<dbReference type="AlphaFoldDB" id="A0A1G6AP28"/>
<organism evidence="4 5">
    <name type="scientific">Pseudidiomarina indica</name>
    <dbReference type="NCBI Taxonomy" id="1159017"/>
    <lineage>
        <taxon>Bacteria</taxon>
        <taxon>Pseudomonadati</taxon>
        <taxon>Pseudomonadota</taxon>
        <taxon>Gammaproteobacteria</taxon>
        <taxon>Alteromonadales</taxon>
        <taxon>Idiomarinaceae</taxon>
        <taxon>Pseudidiomarina</taxon>
    </lineage>
</organism>
<dbReference type="Pfam" id="PF00583">
    <property type="entry name" value="Acetyltransf_1"/>
    <property type="match status" value="1"/>
</dbReference>
<keyword evidence="4" id="KW-0687">Ribonucleoprotein</keyword>
<feature type="domain" description="N-acetyltransferase" evidence="3">
    <location>
        <begin position="3"/>
        <end position="150"/>
    </location>
</feature>
<dbReference type="GO" id="GO:0005840">
    <property type="term" value="C:ribosome"/>
    <property type="evidence" value="ECO:0007669"/>
    <property type="project" value="UniProtKB-KW"/>
</dbReference>
<dbReference type="OrthoDB" id="5187710at2"/>
<gene>
    <name evidence="4" type="ORF">SAMN02927930_00377</name>
</gene>
<name>A0A1G6AP28_9GAMM</name>
<dbReference type="GO" id="GO:0016747">
    <property type="term" value="F:acyltransferase activity, transferring groups other than amino-acyl groups"/>
    <property type="evidence" value="ECO:0007669"/>
    <property type="project" value="InterPro"/>
</dbReference>
<evidence type="ECO:0000259" key="3">
    <source>
        <dbReference type="PROSITE" id="PS51186"/>
    </source>
</evidence>
<evidence type="ECO:0000256" key="1">
    <source>
        <dbReference type="ARBA" id="ARBA00022679"/>
    </source>
</evidence>
<evidence type="ECO:0000313" key="4">
    <source>
        <dbReference type="EMBL" id="SDB10168.1"/>
    </source>
</evidence>
<dbReference type="CDD" id="cd04301">
    <property type="entry name" value="NAT_SF"/>
    <property type="match status" value="1"/>
</dbReference>
<keyword evidence="2" id="KW-0012">Acyltransferase</keyword>
<keyword evidence="5" id="KW-1185">Reference proteome</keyword>
<dbReference type="EMBL" id="FMXN01000002">
    <property type="protein sequence ID" value="SDB10168.1"/>
    <property type="molecule type" value="Genomic_DNA"/>
</dbReference>
<protein>
    <submittedName>
        <fullName evidence="4">Ribosomal protein S18 acetylase RimI</fullName>
    </submittedName>
</protein>
<dbReference type="Gene3D" id="3.40.630.30">
    <property type="match status" value="1"/>
</dbReference>
<keyword evidence="4" id="KW-0689">Ribosomal protein</keyword>